<organism evidence="10 11">
    <name type="scientific">Callorhinchus milii</name>
    <name type="common">Ghost shark</name>
    <dbReference type="NCBI Taxonomy" id="7868"/>
    <lineage>
        <taxon>Eukaryota</taxon>
        <taxon>Metazoa</taxon>
        <taxon>Chordata</taxon>
        <taxon>Craniata</taxon>
        <taxon>Vertebrata</taxon>
        <taxon>Chondrichthyes</taxon>
        <taxon>Holocephali</taxon>
        <taxon>Chimaeriformes</taxon>
        <taxon>Callorhinchidae</taxon>
        <taxon>Callorhinchus</taxon>
    </lineage>
</organism>
<dbReference type="GO" id="GO:0006511">
    <property type="term" value="P:ubiquitin-dependent protein catabolic process"/>
    <property type="evidence" value="ECO:0007669"/>
    <property type="project" value="TreeGrafter"/>
</dbReference>
<keyword evidence="11" id="KW-1185">Reference proteome</keyword>
<name>A0A4W3JMA8_CALMI</name>
<dbReference type="InterPro" id="IPR042302">
    <property type="entry name" value="E1_FCCH_sf"/>
</dbReference>
<dbReference type="FunFam" id="3.40.50.720:FF:000015">
    <property type="entry name" value="Ubiquitin-activating enzyme E1 1"/>
    <property type="match status" value="1"/>
</dbReference>
<dbReference type="GO" id="GO:0005524">
    <property type="term" value="F:ATP binding"/>
    <property type="evidence" value="ECO:0007669"/>
    <property type="project" value="UniProtKB-KW"/>
</dbReference>
<dbReference type="InterPro" id="IPR000594">
    <property type="entry name" value="ThiF_NAD_FAD-bd"/>
</dbReference>
<reference evidence="10" key="5">
    <citation type="submission" date="2025-09" db="UniProtKB">
        <authorList>
            <consortium name="Ensembl"/>
        </authorList>
    </citation>
    <scope>IDENTIFICATION</scope>
</reference>
<dbReference type="FunFam" id="2.40.30.180:FF:000001">
    <property type="entry name" value="ubiquitin-like modifier-activating enzyme 1"/>
    <property type="match status" value="1"/>
</dbReference>
<dbReference type="SUPFAM" id="SSF69572">
    <property type="entry name" value="Activating enzymes of the ubiquitin-like proteins"/>
    <property type="match status" value="2"/>
</dbReference>
<keyword evidence="7" id="KW-0833">Ubl conjugation pathway</keyword>
<dbReference type="InParanoid" id="A0A4W3JMA8"/>
<dbReference type="FunFam" id="3.50.50.80:FF:000001">
    <property type="entry name" value="ubiquitin-like modifier-activating enzyme 1"/>
    <property type="match status" value="1"/>
</dbReference>
<dbReference type="InterPro" id="IPR045886">
    <property type="entry name" value="ThiF/MoeB/HesA"/>
</dbReference>
<reference evidence="11" key="1">
    <citation type="journal article" date="2006" name="Science">
        <title>Ancient noncoding elements conserved in the human genome.</title>
        <authorList>
            <person name="Venkatesh B."/>
            <person name="Kirkness E.F."/>
            <person name="Loh Y.H."/>
            <person name="Halpern A.L."/>
            <person name="Lee A.P."/>
            <person name="Johnson J."/>
            <person name="Dandona N."/>
            <person name="Viswanathan L.D."/>
            <person name="Tay A."/>
            <person name="Venter J.C."/>
            <person name="Strausberg R.L."/>
            <person name="Brenner S."/>
        </authorList>
    </citation>
    <scope>NUCLEOTIDE SEQUENCE [LARGE SCALE GENOMIC DNA]</scope>
</reference>
<dbReference type="InterPro" id="IPR035985">
    <property type="entry name" value="Ubiquitin-activating_enz"/>
</dbReference>
<dbReference type="InterPro" id="IPR000011">
    <property type="entry name" value="UBQ/SUMO-activ_enz_E1-like"/>
</dbReference>
<evidence type="ECO:0000256" key="1">
    <source>
        <dbReference type="ARBA" id="ARBA00000488"/>
    </source>
</evidence>
<reference evidence="11" key="2">
    <citation type="journal article" date="2007" name="PLoS Biol.">
        <title>Survey sequencing and comparative analysis of the elephant shark (Callorhinchus milii) genome.</title>
        <authorList>
            <person name="Venkatesh B."/>
            <person name="Kirkness E.F."/>
            <person name="Loh Y.H."/>
            <person name="Halpern A.L."/>
            <person name="Lee A.P."/>
            <person name="Johnson J."/>
            <person name="Dandona N."/>
            <person name="Viswanathan L.D."/>
            <person name="Tay A."/>
            <person name="Venter J.C."/>
            <person name="Strausberg R.L."/>
            <person name="Brenner S."/>
        </authorList>
    </citation>
    <scope>NUCLEOTIDE SEQUENCE [LARGE SCALE GENOMIC DNA]</scope>
</reference>
<dbReference type="Pfam" id="PF10585">
    <property type="entry name" value="UBA_E1_SCCH"/>
    <property type="match status" value="2"/>
</dbReference>
<dbReference type="GO" id="GO:0005634">
    <property type="term" value="C:nucleus"/>
    <property type="evidence" value="ECO:0007669"/>
    <property type="project" value="TreeGrafter"/>
</dbReference>
<gene>
    <name evidence="10" type="primary">uba1</name>
</gene>
<evidence type="ECO:0000256" key="8">
    <source>
        <dbReference type="ARBA" id="ARBA00022840"/>
    </source>
</evidence>
<dbReference type="Gene3D" id="1.10.10.2660">
    <property type="entry name" value="Ubiquitin-activating enzyme E1, SCCH domain"/>
    <property type="match status" value="1"/>
</dbReference>
<dbReference type="CDD" id="cd01491">
    <property type="entry name" value="Ube1_repeat1"/>
    <property type="match status" value="1"/>
</dbReference>
<sequence>IWLVGSTVMCGRHPQGQATEYVLGLDAMKRMKTSNVLISGMGGLGVEIAKNVILAGVKSVTIHDDREAEWSDLSSQFYLTEEDIGKNRAEVSVSCLADLNSYVPVRSYVEKLKEDFLLNFQVVVLTNSSLDEQTHIGQFCHVNGIRFIVADTKGLFGQVFCDFGEEFIVIEQDNAEPTHAEVSWITKENPGIVTCLEEGHGFFPETYVTFSKVQGMTELNNCEPIEINFLDRYSFAICDTSCFGDYEKGGIVTEVKMSKKLAFVSTLTEALKEPRYQISDYGKTERHGTLHIAFQALHRFVKECGRLPKADAERLVAIAKRLSEDIPSIVEDEPLNEDLVRKLSYVAAGNLSPVNAFIGGIAAQEVMKACTAKFIPLNQWLYFDALECLPEENEDILLTEETCCRYDGQIAVFGADVQERLKTQKYFLVGAGAIGCELLKNFALIGLGAGEGGGIIVTDMDTIERSNLNRQFLFRNKDVSMLKSETAAAAVRKMNPNLQVIAHQNRVGPETESIYNEDFYQDLDGVVNALDNVEARRYVDSRCVSYRKPLLESGTLGTKGHTQVIIPDLTESYGSTPDPPEKSIAICTVKNFPIAIEHTLQWARDEFAGLFTQPAENVNQYFQDSTFMDRTLKLHEGQALEILEGVYKSLVSDKPVTWDDCVGWARRHWQTQYSNNIRQLLHNFPSDMVTAQGVSFWSGPKKCPHPLEFDSANKIYFHSLQRLQSSYLYSISLQKVPPRYSQFISGQKPHILVQLLLMFLFFCIDQDLHMNYIVSAANLFAATHSIQGSTDRNSIQKILSDVSIPDFIPKSGVKIHATDKEMEADTDSLDDERLDELKNHLSSREAINGYNMQPADFEKDDDTNFHMDFIVAASNLRAENYSIPPADRLKSKLIAGRIIPAIATTTAAIVGLVCLELYKVVQGHRSKTSYRNGFINLAVSLFAFSEPVLARKMKYYDTEWTLWDRFKVQGIKPNGEEMTLQEFLDYFKVIFTYRTISLSYSTSSLQLLLSDIVKNLTKKDIERCVKTLLFEIICTDEKGEDLEVPTVFYQIR</sequence>
<keyword evidence="6" id="KW-0547">Nucleotide-binding</keyword>
<dbReference type="PANTHER" id="PTHR10953:SF198">
    <property type="entry name" value="E1 UBIQUITIN-ACTIVATING ENZYME"/>
    <property type="match status" value="1"/>
</dbReference>
<dbReference type="Proteomes" id="UP000314986">
    <property type="component" value="Unassembled WGS sequence"/>
</dbReference>
<dbReference type="Gene3D" id="3.10.290.60">
    <property type="entry name" value="Ubiquitin-activating enzyme E1, UFD domain"/>
    <property type="match status" value="1"/>
</dbReference>
<dbReference type="GeneTree" id="ENSGT00940000165405"/>
<keyword evidence="5" id="KW-0436">Ligase</keyword>
<dbReference type="Pfam" id="PF00899">
    <property type="entry name" value="ThiF"/>
    <property type="match status" value="2"/>
</dbReference>
<dbReference type="PANTHER" id="PTHR10953">
    <property type="entry name" value="UBIQUITIN-ACTIVATING ENZYME E1"/>
    <property type="match status" value="1"/>
</dbReference>
<dbReference type="SMART" id="SM00985">
    <property type="entry name" value="UBA_e1_C"/>
    <property type="match status" value="1"/>
</dbReference>
<dbReference type="Gene3D" id="3.50.50.80">
    <property type="entry name" value="Ubiquitin-activating enzyme E1, inactive adenylation domain, subdomain 1"/>
    <property type="match status" value="1"/>
</dbReference>
<dbReference type="InterPro" id="IPR042063">
    <property type="entry name" value="Ubi_acti_E1_SCCH"/>
</dbReference>
<keyword evidence="8" id="KW-0067">ATP-binding</keyword>
<evidence type="ECO:0000259" key="9">
    <source>
        <dbReference type="SMART" id="SM00985"/>
    </source>
</evidence>
<dbReference type="InterPro" id="IPR018965">
    <property type="entry name" value="Ub-activating_enz_E1_C"/>
</dbReference>
<dbReference type="CDD" id="cd01490">
    <property type="entry name" value="Ube1_repeat2"/>
    <property type="match status" value="1"/>
</dbReference>
<evidence type="ECO:0000313" key="11">
    <source>
        <dbReference type="Proteomes" id="UP000314986"/>
    </source>
</evidence>
<dbReference type="Pfam" id="PF09358">
    <property type="entry name" value="E1_UFD"/>
    <property type="match status" value="1"/>
</dbReference>
<dbReference type="InterPro" id="IPR018075">
    <property type="entry name" value="UBQ-activ_enz_E1"/>
</dbReference>
<dbReference type="Ensembl" id="ENSCMIT00000044416.1">
    <property type="protein sequence ID" value="ENSCMIP00000043792.1"/>
    <property type="gene ID" value="ENSCMIG00000017985.1"/>
</dbReference>
<dbReference type="PRINTS" id="PR01849">
    <property type="entry name" value="UBIQUITINACT"/>
</dbReference>
<comment type="catalytic activity">
    <reaction evidence="1">
        <text>ATP + ubiquitin + [E1 ubiquitin-activating enzyme]-L-cysteine = AMP + diphosphate + S-ubiquitinyl-[E1 ubiquitin-activating enzyme]-L-cysteine.</text>
        <dbReference type="EC" id="6.2.1.45"/>
    </reaction>
</comment>
<feature type="domain" description="Ubiquitin-activating enzyme E1 C-terminal" evidence="9">
    <location>
        <begin position="930"/>
        <end position="1047"/>
    </location>
</feature>
<dbReference type="AlphaFoldDB" id="A0A4W3JMA8"/>
<dbReference type="GO" id="GO:0005737">
    <property type="term" value="C:cytoplasm"/>
    <property type="evidence" value="ECO:0007669"/>
    <property type="project" value="TreeGrafter"/>
</dbReference>
<reference evidence="11" key="3">
    <citation type="journal article" date="2014" name="Nature">
        <title>Elephant shark genome provides unique insights into gnathostome evolution.</title>
        <authorList>
            <consortium name="International Elephant Shark Genome Sequencing Consortium"/>
            <person name="Venkatesh B."/>
            <person name="Lee A.P."/>
            <person name="Ravi V."/>
            <person name="Maurya A.K."/>
            <person name="Lian M.M."/>
            <person name="Swann J.B."/>
            <person name="Ohta Y."/>
            <person name="Flajnik M.F."/>
            <person name="Sutoh Y."/>
            <person name="Kasahara M."/>
            <person name="Hoon S."/>
            <person name="Gangu V."/>
            <person name="Roy S.W."/>
            <person name="Irimia M."/>
            <person name="Korzh V."/>
            <person name="Kondrychyn I."/>
            <person name="Lim Z.W."/>
            <person name="Tay B.H."/>
            <person name="Tohari S."/>
            <person name="Kong K.W."/>
            <person name="Ho S."/>
            <person name="Lorente-Galdos B."/>
            <person name="Quilez J."/>
            <person name="Marques-Bonet T."/>
            <person name="Raney B.J."/>
            <person name="Ingham P.W."/>
            <person name="Tay A."/>
            <person name="Hillier L.W."/>
            <person name="Minx P."/>
            <person name="Boehm T."/>
            <person name="Wilson R.K."/>
            <person name="Brenner S."/>
            <person name="Warren W.C."/>
        </authorList>
    </citation>
    <scope>NUCLEOTIDE SEQUENCE [LARGE SCALE GENOMIC DNA]</scope>
</reference>
<dbReference type="Gene3D" id="2.40.30.180">
    <property type="entry name" value="Ubiquitin-activating enzyme E1, FCCH domain"/>
    <property type="match status" value="1"/>
</dbReference>
<evidence type="ECO:0000256" key="3">
    <source>
        <dbReference type="ARBA" id="ARBA00005673"/>
    </source>
</evidence>
<proteinExistence type="inferred from homology"/>
<evidence type="ECO:0000256" key="4">
    <source>
        <dbReference type="ARBA" id="ARBA00012990"/>
    </source>
</evidence>
<evidence type="ECO:0000256" key="6">
    <source>
        <dbReference type="ARBA" id="ARBA00022741"/>
    </source>
</evidence>
<dbReference type="InterPro" id="IPR019572">
    <property type="entry name" value="UBA_E1_SCCH"/>
</dbReference>
<dbReference type="Gene3D" id="3.40.50.720">
    <property type="entry name" value="NAD(P)-binding Rossmann-like Domain"/>
    <property type="match status" value="1"/>
</dbReference>
<reference evidence="10" key="4">
    <citation type="submission" date="2025-08" db="UniProtKB">
        <authorList>
            <consortium name="Ensembl"/>
        </authorList>
    </citation>
    <scope>IDENTIFICATION</scope>
</reference>
<dbReference type="GO" id="GO:0006974">
    <property type="term" value="P:DNA damage response"/>
    <property type="evidence" value="ECO:0007669"/>
    <property type="project" value="TreeGrafter"/>
</dbReference>
<dbReference type="GO" id="GO:0004839">
    <property type="term" value="F:ubiquitin activating enzyme activity"/>
    <property type="evidence" value="ECO:0007669"/>
    <property type="project" value="UniProtKB-EC"/>
</dbReference>
<comment type="pathway">
    <text evidence="2">Protein modification; protein ubiquitination.</text>
</comment>
<accession>A0A4W3JMA8</accession>
<evidence type="ECO:0000256" key="5">
    <source>
        <dbReference type="ARBA" id="ARBA00022598"/>
    </source>
</evidence>
<dbReference type="UniPathway" id="UPA00143"/>
<protein>
    <recommendedName>
        <fullName evidence="4">E1 ubiquitin-activating enzyme</fullName>
        <ecNumber evidence="4">6.2.1.45</ecNumber>
    </recommendedName>
</protein>
<dbReference type="STRING" id="7868.ENSCMIP00000043792"/>
<dbReference type="InterPro" id="IPR038252">
    <property type="entry name" value="UBA_E1_C_sf"/>
</dbReference>
<comment type="similarity">
    <text evidence="3">Belongs to the ubiquitin-activating E1 family.</text>
</comment>
<dbReference type="InterPro" id="IPR042449">
    <property type="entry name" value="Ub-E1_IAD_1"/>
</dbReference>
<evidence type="ECO:0000313" key="10">
    <source>
        <dbReference type="Ensembl" id="ENSCMIP00000043792.1"/>
    </source>
</evidence>
<evidence type="ECO:0000256" key="7">
    <source>
        <dbReference type="ARBA" id="ARBA00022786"/>
    </source>
</evidence>
<evidence type="ECO:0000256" key="2">
    <source>
        <dbReference type="ARBA" id="ARBA00004906"/>
    </source>
</evidence>
<dbReference type="NCBIfam" id="TIGR01408">
    <property type="entry name" value="Ube1"/>
    <property type="match status" value="1"/>
</dbReference>
<dbReference type="EC" id="6.2.1.45" evidence="4"/>